<feature type="region of interest" description="Disordered" evidence="1">
    <location>
        <begin position="136"/>
        <end position="156"/>
    </location>
</feature>
<dbReference type="AlphaFoldDB" id="A0A068SC66"/>
<protein>
    <submittedName>
        <fullName evidence="3">Uncharacterized protein</fullName>
    </submittedName>
</protein>
<feature type="chain" id="PRO_5001655726" evidence="2">
    <location>
        <begin position="35"/>
        <end position="156"/>
    </location>
</feature>
<evidence type="ECO:0000256" key="1">
    <source>
        <dbReference type="SAM" id="MobiDB-lite"/>
    </source>
</evidence>
<organism evidence="3 4">
    <name type="scientific">Lichtheimia corymbifera JMRC:FSU:9682</name>
    <dbReference type="NCBI Taxonomy" id="1263082"/>
    <lineage>
        <taxon>Eukaryota</taxon>
        <taxon>Fungi</taxon>
        <taxon>Fungi incertae sedis</taxon>
        <taxon>Mucoromycota</taxon>
        <taxon>Mucoromycotina</taxon>
        <taxon>Mucoromycetes</taxon>
        <taxon>Mucorales</taxon>
        <taxon>Lichtheimiaceae</taxon>
        <taxon>Lichtheimia</taxon>
    </lineage>
</organism>
<keyword evidence="4" id="KW-1185">Reference proteome</keyword>
<evidence type="ECO:0000256" key="2">
    <source>
        <dbReference type="SAM" id="SignalP"/>
    </source>
</evidence>
<keyword evidence="2" id="KW-0732">Signal</keyword>
<dbReference type="Proteomes" id="UP000027586">
    <property type="component" value="Unassembled WGS sequence"/>
</dbReference>
<feature type="signal peptide" evidence="2">
    <location>
        <begin position="1"/>
        <end position="34"/>
    </location>
</feature>
<comment type="caution">
    <text evidence="3">The sequence shown here is derived from an EMBL/GenBank/DDBJ whole genome shotgun (WGS) entry which is preliminary data.</text>
</comment>
<dbReference type="VEuPathDB" id="FungiDB:LCOR_10774.1"/>
<name>A0A068SC66_9FUNG</name>
<sequence length="156" mass="17923">MMMIHQERPHYFPKLLLCLCVVLLLGTLIPSVDAVRVETVKSEQEAKTVCNENEEAYERVIPLYQNKNDKDVFYSCEYPKKEHPSEFDRSKPCDPKEFGPYKKKGPVQNIYYQCDNNGKLQLLLCTGIEGKGCSYPLAPTPPTPERHPMDDGLWGR</sequence>
<accession>A0A068SC66</accession>
<gene>
    <name evidence="3" type="ORF">LCOR_10774.1</name>
</gene>
<evidence type="ECO:0000313" key="3">
    <source>
        <dbReference type="EMBL" id="CDH59973.1"/>
    </source>
</evidence>
<evidence type="ECO:0000313" key="4">
    <source>
        <dbReference type="Proteomes" id="UP000027586"/>
    </source>
</evidence>
<dbReference type="EMBL" id="CBTN010000079">
    <property type="protein sequence ID" value="CDH59973.1"/>
    <property type="molecule type" value="Genomic_DNA"/>
</dbReference>
<proteinExistence type="predicted"/>
<reference evidence="3" key="1">
    <citation type="submission" date="2013-08" db="EMBL/GenBank/DDBJ databases">
        <title>Gene expansion shapes genome architecture in the human pathogen Lichtheimia corymbifera: an evolutionary genomics analysis in the ancient terrestrial Mucorales (Mucoromycotina).</title>
        <authorList>
            <person name="Schwartze V.U."/>
            <person name="Winter S."/>
            <person name="Shelest E."/>
            <person name="Marcet-Houben M."/>
            <person name="Horn F."/>
            <person name="Wehner S."/>
            <person name="Hoffmann K."/>
            <person name="Riege K."/>
            <person name="Sammeth M."/>
            <person name="Nowrousian M."/>
            <person name="Valiante V."/>
            <person name="Linde J."/>
            <person name="Jacobsen I.D."/>
            <person name="Marz M."/>
            <person name="Brakhage A.A."/>
            <person name="Gabaldon T."/>
            <person name="Bocker S."/>
            <person name="Voigt K."/>
        </authorList>
    </citation>
    <scope>NUCLEOTIDE SEQUENCE [LARGE SCALE GENOMIC DNA]</scope>
    <source>
        <strain evidence="3">FSU 9682</strain>
    </source>
</reference>